<dbReference type="Pfam" id="PF12836">
    <property type="entry name" value="HHH_3"/>
    <property type="match status" value="1"/>
</dbReference>
<evidence type="ECO:0000256" key="1">
    <source>
        <dbReference type="SAM" id="MobiDB-lite"/>
    </source>
</evidence>
<evidence type="ECO:0000313" key="3">
    <source>
        <dbReference type="EMBL" id="OYN85427.1"/>
    </source>
</evidence>
<reference evidence="3 4" key="1">
    <citation type="submission" date="2017-07" db="EMBL/GenBank/DDBJ databases">
        <title>Draft whole genome sequences of clinical Proprionibacteriaceae strains.</title>
        <authorList>
            <person name="Bernier A.-M."/>
            <person name="Bernard K."/>
            <person name="Domingo M.-C."/>
        </authorList>
    </citation>
    <scope>NUCLEOTIDE SEQUENCE [LARGE SCALE GENOMIC DNA]</scope>
    <source>
        <strain evidence="3 4">NML 160184</strain>
    </source>
</reference>
<dbReference type="GO" id="GO:0006281">
    <property type="term" value="P:DNA repair"/>
    <property type="evidence" value="ECO:0007669"/>
    <property type="project" value="InterPro"/>
</dbReference>
<name>A0A255E1I9_9ACTN</name>
<dbReference type="AlphaFoldDB" id="A0A255E1I9"/>
<accession>A0A255E1I9</accession>
<dbReference type="GO" id="GO:0003677">
    <property type="term" value="F:DNA binding"/>
    <property type="evidence" value="ECO:0007669"/>
    <property type="project" value="InterPro"/>
</dbReference>
<dbReference type="InterPro" id="IPR010994">
    <property type="entry name" value="RuvA_2-like"/>
</dbReference>
<dbReference type="SMART" id="SM00278">
    <property type="entry name" value="HhH1"/>
    <property type="match status" value="2"/>
</dbReference>
<proteinExistence type="predicted"/>
<dbReference type="NCBIfam" id="TIGR00426">
    <property type="entry name" value="competence protein ComEA helix-hairpin-helix repeat region"/>
    <property type="match status" value="1"/>
</dbReference>
<comment type="caution">
    <text evidence="3">The sequence shown here is derived from an EMBL/GenBank/DDBJ whole genome shotgun (WGS) entry which is preliminary data.</text>
</comment>
<dbReference type="Pfam" id="PF10531">
    <property type="entry name" value="SLBB"/>
    <property type="match status" value="1"/>
</dbReference>
<feature type="region of interest" description="Disordered" evidence="1">
    <location>
        <begin position="110"/>
        <end position="141"/>
    </location>
</feature>
<feature type="domain" description="Helix-hairpin-helix DNA-binding motif class 1" evidence="2">
    <location>
        <begin position="147"/>
        <end position="166"/>
    </location>
</feature>
<dbReference type="InterPro" id="IPR051675">
    <property type="entry name" value="Endo/Exo/Phosphatase_dom_1"/>
</dbReference>
<dbReference type="Gene3D" id="1.10.150.280">
    <property type="entry name" value="AF1531-like domain"/>
    <property type="match status" value="1"/>
</dbReference>
<dbReference type="InterPro" id="IPR003583">
    <property type="entry name" value="Hlx-hairpin-Hlx_DNA-bd_motif"/>
</dbReference>
<dbReference type="EMBL" id="NMVI01000025">
    <property type="protein sequence ID" value="OYN85427.1"/>
    <property type="molecule type" value="Genomic_DNA"/>
</dbReference>
<dbReference type="Gene3D" id="3.10.560.10">
    <property type="entry name" value="Outer membrane lipoprotein wza domain like"/>
    <property type="match status" value="1"/>
</dbReference>
<protein>
    <submittedName>
        <fullName evidence="3">Competence protein ComEA</fullName>
    </submittedName>
</protein>
<evidence type="ECO:0000259" key="2">
    <source>
        <dbReference type="SMART" id="SM00278"/>
    </source>
</evidence>
<sequence length="199" mass="20043">MRAVAVATVLCLVVAVYVVLRARDVPDAVPLAPTATELEPAPSPSPSVRMLVVHVAGAVRQPGLVNLPDGSRVADAITAAGGPTEHAQLGTLNLAQPVQDGQQILVSDNDQEESRVGAGGGSGSGGSGGPGGGGPGGKINLNTATAAELETLPGVGPATSARIIAWREEHGRFTSVEELQEVSGIGPKTFEQLAEHVTV</sequence>
<feature type="compositionally biased region" description="Gly residues" evidence="1">
    <location>
        <begin position="117"/>
        <end position="137"/>
    </location>
</feature>
<dbReference type="InterPro" id="IPR019554">
    <property type="entry name" value="Soluble_ligand-bd"/>
</dbReference>
<dbReference type="InterPro" id="IPR004509">
    <property type="entry name" value="Competence_ComEA_HhH"/>
</dbReference>
<dbReference type="GO" id="GO:0015627">
    <property type="term" value="C:type II protein secretion system complex"/>
    <property type="evidence" value="ECO:0007669"/>
    <property type="project" value="TreeGrafter"/>
</dbReference>
<organism evidence="3 4">
    <name type="scientific">Parenemella sanctibonifatiensis</name>
    <dbReference type="NCBI Taxonomy" id="2016505"/>
    <lineage>
        <taxon>Bacteria</taxon>
        <taxon>Bacillati</taxon>
        <taxon>Actinomycetota</taxon>
        <taxon>Actinomycetes</taxon>
        <taxon>Propionibacteriales</taxon>
        <taxon>Propionibacteriaceae</taxon>
        <taxon>Parenemella</taxon>
    </lineage>
</organism>
<dbReference type="GO" id="GO:0015628">
    <property type="term" value="P:protein secretion by the type II secretion system"/>
    <property type="evidence" value="ECO:0007669"/>
    <property type="project" value="TreeGrafter"/>
</dbReference>
<evidence type="ECO:0000313" key="4">
    <source>
        <dbReference type="Proteomes" id="UP000216533"/>
    </source>
</evidence>
<dbReference type="PANTHER" id="PTHR21180:SF32">
    <property type="entry name" value="ENDONUCLEASE_EXONUCLEASE_PHOSPHATASE FAMILY DOMAIN-CONTAINING PROTEIN 1"/>
    <property type="match status" value="1"/>
</dbReference>
<dbReference type="Proteomes" id="UP000216533">
    <property type="component" value="Unassembled WGS sequence"/>
</dbReference>
<feature type="domain" description="Helix-hairpin-helix DNA-binding motif class 1" evidence="2">
    <location>
        <begin position="177"/>
        <end position="196"/>
    </location>
</feature>
<dbReference type="SUPFAM" id="SSF47781">
    <property type="entry name" value="RuvA domain 2-like"/>
    <property type="match status" value="1"/>
</dbReference>
<dbReference type="PANTHER" id="PTHR21180">
    <property type="entry name" value="ENDONUCLEASE/EXONUCLEASE/PHOSPHATASE FAMILY DOMAIN-CONTAINING PROTEIN 1"/>
    <property type="match status" value="1"/>
</dbReference>
<gene>
    <name evidence="3" type="ORF">CGZ92_10645</name>
</gene>